<dbReference type="AlphaFoldDB" id="A0AA48LZJ3"/>
<proteinExistence type="predicted"/>
<organism evidence="1">
    <name type="scientific">freshwater sediment metagenome</name>
    <dbReference type="NCBI Taxonomy" id="556182"/>
    <lineage>
        <taxon>unclassified sequences</taxon>
        <taxon>metagenomes</taxon>
        <taxon>ecological metagenomes</taxon>
    </lineage>
</organism>
<accession>A0AA48LZJ3</accession>
<gene>
    <name evidence="1" type="ORF">AMST5_00705</name>
</gene>
<reference evidence="1" key="1">
    <citation type="submission" date="2023-07" db="EMBL/GenBank/DDBJ databases">
        <authorList>
            <person name="Pelsma A.J. K."/>
        </authorList>
    </citation>
    <scope>NUCLEOTIDE SEQUENCE</scope>
</reference>
<sequence>MANDPFASEEAKEAYREALERAFQASRFLTDFLYGATKGGAAVDPYANLLAAADELKNAEAAWILFARLSEPEKDWEPVTLQ</sequence>
<name>A0AA48LZJ3_9ZZZZ</name>
<dbReference type="EMBL" id="OY288114">
    <property type="protein sequence ID" value="CAJ0854070.1"/>
    <property type="molecule type" value="Genomic_DNA"/>
</dbReference>
<evidence type="ECO:0000313" key="1">
    <source>
        <dbReference type="EMBL" id="CAJ0854070.1"/>
    </source>
</evidence>
<protein>
    <submittedName>
        <fullName evidence="1">Uncharacterized protein</fullName>
    </submittedName>
</protein>